<dbReference type="NCBIfam" id="TIGR00254">
    <property type="entry name" value="GGDEF"/>
    <property type="match status" value="1"/>
</dbReference>
<comment type="catalytic activity">
    <reaction evidence="2">
        <text>2 GTP = 3',3'-c-di-GMP + 2 diphosphate</text>
        <dbReference type="Rhea" id="RHEA:24898"/>
        <dbReference type="ChEBI" id="CHEBI:33019"/>
        <dbReference type="ChEBI" id="CHEBI:37565"/>
        <dbReference type="ChEBI" id="CHEBI:58805"/>
        <dbReference type="EC" id="2.7.7.65"/>
    </reaction>
</comment>
<evidence type="ECO:0000259" key="4">
    <source>
        <dbReference type="PROSITE" id="PS50887"/>
    </source>
</evidence>
<dbReference type="InterPro" id="IPR011990">
    <property type="entry name" value="TPR-like_helical_dom_sf"/>
</dbReference>
<evidence type="ECO:0000256" key="1">
    <source>
        <dbReference type="ARBA" id="ARBA00012528"/>
    </source>
</evidence>
<dbReference type="InterPro" id="IPR029787">
    <property type="entry name" value="Nucleotide_cyclase"/>
</dbReference>
<dbReference type="Gene3D" id="1.25.40.10">
    <property type="entry name" value="Tetratricopeptide repeat domain"/>
    <property type="match status" value="1"/>
</dbReference>
<dbReference type="PANTHER" id="PTHR45138">
    <property type="entry name" value="REGULATORY COMPONENTS OF SENSORY TRANSDUCTION SYSTEM"/>
    <property type="match status" value="1"/>
</dbReference>
<dbReference type="InterPro" id="IPR043128">
    <property type="entry name" value="Rev_trsase/Diguanyl_cyclase"/>
</dbReference>
<evidence type="ECO:0000313" key="6">
    <source>
        <dbReference type="Proteomes" id="UP001596114"/>
    </source>
</evidence>
<dbReference type="RefSeq" id="WP_377316418.1">
    <property type="nucleotide sequence ID" value="NZ_JBHSNF010000001.1"/>
</dbReference>
<gene>
    <name evidence="5" type="ORF">ACFPPA_01090</name>
</gene>
<proteinExistence type="predicted"/>
<keyword evidence="3" id="KW-1133">Transmembrane helix</keyword>
<reference evidence="6" key="1">
    <citation type="journal article" date="2019" name="Int. J. Syst. Evol. Microbiol.">
        <title>The Global Catalogue of Microorganisms (GCM) 10K type strain sequencing project: providing services to taxonomists for standard genome sequencing and annotation.</title>
        <authorList>
            <consortium name="The Broad Institute Genomics Platform"/>
            <consortium name="The Broad Institute Genome Sequencing Center for Infectious Disease"/>
            <person name="Wu L."/>
            <person name="Ma J."/>
        </authorList>
    </citation>
    <scope>NUCLEOTIDE SEQUENCE [LARGE SCALE GENOMIC DNA]</scope>
    <source>
        <strain evidence="6">CGMCC 1.16619</strain>
    </source>
</reference>
<feature type="domain" description="GGDEF" evidence="4">
    <location>
        <begin position="430"/>
        <end position="564"/>
    </location>
</feature>
<name>A0ABW0QHG4_9GAMM</name>
<dbReference type="InterPro" id="IPR050469">
    <property type="entry name" value="Diguanylate_Cyclase"/>
</dbReference>
<dbReference type="EC" id="2.7.7.65" evidence="1"/>
<dbReference type="InterPro" id="IPR000160">
    <property type="entry name" value="GGDEF_dom"/>
</dbReference>
<feature type="transmembrane region" description="Helical" evidence="3">
    <location>
        <begin position="370"/>
        <end position="389"/>
    </location>
</feature>
<accession>A0ABW0QHG4</accession>
<dbReference type="SMART" id="SM00267">
    <property type="entry name" value="GGDEF"/>
    <property type="match status" value="1"/>
</dbReference>
<dbReference type="Gene3D" id="3.30.70.270">
    <property type="match status" value="1"/>
</dbReference>
<evidence type="ECO:0000256" key="3">
    <source>
        <dbReference type="SAM" id="Phobius"/>
    </source>
</evidence>
<keyword evidence="6" id="KW-1185">Reference proteome</keyword>
<dbReference type="GO" id="GO:0052621">
    <property type="term" value="F:diguanylate cyclase activity"/>
    <property type="evidence" value="ECO:0007669"/>
    <property type="project" value="UniProtKB-EC"/>
</dbReference>
<dbReference type="PROSITE" id="PS50887">
    <property type="entry name" value="GGDEF"/>
    <property type="match status" value="1"/>
</dbReference>
<keyword evidence="5" id="KW-0548">Nucleotidyltransferase</keyword>
<dbReference type="SUPFAM" id="SSF48452">
    <property type="entry name" value="TPR-like"/>
    <property type="match status" value="1"/>
</dbReference>
<evidence type="ECO:0000313" key="5">
    <source>
        <dbReference type="EMBL" id="MFC5524326.1"/>
    </source>
</evidence>
<dbReference type="EMBL" id="JBHSNF010000001">
    <property type="protein sequence ID" value="MFC5524326.1"/>
    <property type="molecule type" value="Genomic_DNA"/>
</dbReference>
<keyword evidence="3" id="KW-0472">Membrane</keyword>
<protein>
    <recommendedName>
        <fullName evidence="1">diguanylate cyclase</fullName>
        <ecNumber evidence="1">2.7.7.65</ecNumber>
    </recommendedName>
</protein>
<dbReference type="SUPFAM" id="SSF55073">
    <property type="entry name" value="Nucleotide cyclase"/>
    <property type="match status" value="1"/>
</dbReference>
<sequence length="581" mass="64371">MGNVHAAIPDPVTPAGWFTRAEKEKLTEYPHFLGTLKQLHEDEGLLSPMQQWHLRYLEAWRAAYSGNLAVATPLLHNVIDHAGESALVTRASALLINVLSRDHHYEEAYELANTLMVDLPRATDSNARAEALRAIVQMLDLAGESDRALKYARQLNPGEASPENRCANYSYKINATSYVTTLSSQDPGLRRAIAICLADKQTVYADTLRLSRADLLNEEGHADQAVALLKRIEPGILRTGFQPHIAGLHVSLAQAYVNLGKDAEARQSALAAVAASDPKSFTWPLQTAYELLYQIEKRAGHDRAALAYYEKYVRQDKAAMDDIKTRALAYQMVRQQVVDKKLKLEALDKQNRILELRQALAGKAQETSRLYIVLLALVVVVIGLWTFRLKHSQLRFRKMARHDGLTGVFNRQHFLNEAARILQRLHQADAGACLVALDLDHFKRINDTYGHAAGDEALRRVVEICRRELRDSDLFGRLGGEEFGILMPACTCEQGIEIATRIRRNLAAALLKLDPETTVVVSASLGLAHSAVSGYAFHQLFADADAALYRAKHDGRNRLVVDAGGDTPVVVNADMPDTASA</sequence>
<dbReference type="CDD" id="cd01949">
    <property type="entry name" value="GGDEF"/>
    <property type="match status" value="1"/>
</dbReference>
<dbReference type="Pfam" id="PF00990">
    <property type="entry name" value="GGDEF"/>
    <property type="match status" value="1"/>
</dbReference>
<evidence type="ECO:0000256" key="2">
    <source>
        <dbReference type="ARBA" id="ARBA00034247"/>
    </source>
</evidence>
<keyword evidence="5" id="KW-0808">Transferase</keyword>
<keyword evidence="3" id="KW-0812">Transmembrane</keyword>
<dbReference type="PANTHER" id="PTHR45138:SF9">
    <property type="entry name" value="DIGUANYLATE CYCLASE DGCM-RELATED"/>
    <property type="match status" value="1"/>
</dbReference>
<organism evidence="5 6">
    <name type="scientific">Rhodanobacter ginsengisoli</name>
    <dbReference type="NCBI Taxonomy" id="418646"/>
    <lineage>
        <taxon>Bacteria</taxon>
        <taxon>Pseudomonadati</taxon>
        <taxon>Pseudomonadota</taxon>
        <taxon>Gammaproteobacteria</taxon>
        <taxon>Lysobacterales</taxon>
        <taxon>Rhodanobacteraceae</taxon>
        <taxon>Rhodanobacter</taxon>
    </lineage>
</organism>
<comment type="caution">
    <text evidence="5">The sequence shown here is derived from an EMBL/GenBank/DDBJ whole genome shotgun (WGS) entry which is preliminary data.</text>
</comment>
<dbReference type="Proteomes" id="UP001596114">
    <property type="component" value="Unassembled WGS sequence"/>
</dbReference>